<dbReference type="InterPro" id="IPR004045">
    <property type="entry name" value="Glutathione_S-Trfase_N"/>
</dbReference>
<dbReference type="Proteomes" id="UP000588068">
    <property type="component" value="Unassembled WGS sequence"/>
</dbReference>
<dbReference type="Pfam" id="PF02798">
    <property type="entry name" value="GST_N"/>
    <property type="match status" value="1"/>
</dbReference>
<dbReference type="Gene3D" id="3.40.30.10">
    <property type="entry name" value="Glutaredoxin"/>
    <property type="match status" value="1"/>
</dbReference>
<evidence type="ECO:0000313" key="3">
    <source>
        <dbReference type="EMBL" id="MBB6095898.1"/>
    </source>
</evidence>
<dbReference type="PROSITE" id="PS50405">
    <property type="entry name" value="GST_CTER"/>
    <property type="match status" value="1"/>
</dbReference>
<dbReference type="SUPFAM" id="SSF47616">
    <property type="entry name" value="GST C-terminal domain-like"/>
    <property type="match status" value="1"/>
</dbReference>
<organism evidence="3 4">
    <name type="scientific">Povalibacter uvarum</name>
    <dbReference type="NCBI Taxonomy" id="732238"/>
    <lineage>
        <taxon>Bacteria</taxon>
        <taxon>Pseudomonadati</taxon>
        <taxon>Pseudomonadota</taxon>
        <taxon>Gammaproteobacteria</taxon>
        <taxon>Steroidobacterales</taxon>
        <taxon>Steroidobacteraceae</taxon>
        <taxon>Povalibacter</taxon>
    </lineage>
</organism>
<dbReference type="RefSeq" id="WP_184335285.1">
    <property type="nucleotide sequence ID" value="NZ_JACHHZ010000006.1"/>
</dbReference>
<gene>
    <name evidence="3" type="ORF">HNQ60_004789</name>
</gene>
<dbReference type="AlphaFoldDB" id="A0A841HVD2"/>
<feature type="domain" description="GST C-terminal" evidence="2">
    <location>
        <begin position="85"/>
        <end position="189"/>
    </location>
</feature>
<dbReference type="SUPFAM" id="SSF52833">
    <property type="entry name" value="Thioredoxin-like"/>
    <property type="match status" value="1"/>
</dbReference>
<sequence length="189" mass="21084">MKLYFNPKSRAVIAKWMLDECGASYELVPIDLEKKEQKSPGYLAINPAGKLPALVDGSTKIFENAAIGLYVGDKFPQAKVAPPVGSPDRGRYLSLMVYSTSQLEPSMGDALTKQPTTSARGWTDFETVKDVIERELGDGPYLFGEQFTLADIMNGSMFLWARLWGTRSERPKLEAWLDRLAARPKAMKF</sequence>
<dbReference type="SFLD" id="SFLDS00019">
    <property type="entry name" value="Glutathione_Transferase_(cytos"/>
    <property type="match status" value="1"/>
</dbReference>
<dbReference type="Gene3D" id="1.20.1050.10">
    <property type="match status" value="1"/>
</dbReference>
<dbReference type="SFLD" id="SFLDG01150">
    <property type="entry name" value="Main.1:_Beta-like"/>
    <property type="match status" value="1"/>
</dbReference>
<evidence type="ECO:0000259" key="2">
    <source>
        <dbReference type="PROSITE" id="PS50405"/>
    </source>
</evidence>
<dbReference type="SFLD" id="SFLDG00358">
    <property type="entry name" value="Main_(cytGST)"/>
    <property type="match status" value="1"/>
</dbReference>
<feature type="domain" description="GST N-terminal" evidence="1">
    <location>
        <begin position="1"/>
        <end position="79"/>
    </location>
</feature>
<dbReference type="PANTHER" id="PTHR44051:SF21">
    <property type="entry name" value="GLUTATHIONE S-TRANSFERASE FAMILY PROTEIN"/>
    <property type="match status" value="1"/>
</dbReference>
<dbReference type="PANTHER" id="PTHR44051">
    <property type="entry name" value="GLUTATHIONE S-TRANSFERASE-RELATED"/>
    <property type="match status" value="1"/>
</dbReference>
<dbReference type="InterPro" id="IPR036249">
    <property type="entry name" value="Thioredoxin-like_sf"/>
</dbReference>
<comment type="caution">
    <text evidence="3">The sequence shown here is derived from an EMBL/GenBank/DDBJ whole genome shotgun (WGS) entry which is preliminary data.</text>
</comment>
<evidence type="ECO:0000259" key="1">
    <source>
        <dbReference type="PROSITE" id="PS50404"/>
    </source>
</evidence>
<keyword evidence="3" id="KW-0808">Transferase</keyword>
<proteinExistence type="predicted"/>
<evidence type="ECO:0000313" key="4">
    <source>
        <dbReference type="Proteomes" id="UP000588068"/>
    </source>
</evidence>
<accession>A0A841HVD2</accession>
<dbReference type="CDD" id="cd03207">
    <property type="entry name" value="GST_C_8"/>
    <property type="match status" value="1"/>
</dbReference>
<dbReference type="Pfam" id="PF13410">
    <property type="entry name" value="GST_C_2"/>
    <property type="match status" value="1"/>
</dbReference>
<reference evidence="3 4" key="1">
    <citation type="submission" date="2020-08" db="EMBL/GenBank/DDBJ databases">
        <title>Genomic Encyclopedia of Type Strains, Phase IV (KMG-IV): sequencing the most valuable type-strain genomes for metagenomic binning, comparative biology and taxonomic classification.</title>
        <authorList>
            <person name="Goeker M."/>
        </authorList>
    </citation>
    <scope>NUCLEOTIDE SEQUENCE [LARGE SCALE GENOMIC DNA]</scope>
    <source>
        <strain evidence="3 4">DSM 26723</strain>
    </source>
</reference>
<dbReference type="InterPro" id="IPR036282">
    <property type="entry name" value="Glutathione-S-Trfase_C_sf"/>
</dbReference>
<dbReference type="InterPro" id="IPR040079">
    <property type="entry name" value="Glutathione_S-Trfase"/>
</dbReference>
<dbReference type="EC" id="2.5.1.18" evidence="3"/>
<dbReference type="EMBL" id="JACHHZ010000006">
    <property type="protein sequence ID" value="MBB6095898.1"/>
    <property type="molecule type" value="Genomic_DNA"/>
</dbReference>
<keyword evidence="4" id="KW-1185">Reference proteome</keyword>
<protein>
    <submittedName>
        <fullName evidence="3">Glutathione S-transferase</fullName>
        <ecNumber evidence="3">2.5.1.18</ecNumber>
    </submittedName>
</protein>
<dbReference type="GO" id="GO:0004364">
    <property type="term" value="F:glutathione transferase activity"/>
    <property type="evidence" value="ECO:0007669"/>
    <property type="project" value="UniProtKB-EC"/>
</dbReference>
<dbReference type="PROSITE" id="PS50404">
    <property type="entry name" value="GST_NTER"/>
    <property type="match status" value="1"/>
</dbReference>
<dbReference type="InterPro" id="IPR010987">
    <property type="entry name" value="Glutathione-S-Trfase_C-like"/>
</dbReference>
<name>A0A841HVD2_9GAMM</name>
<dbReference type="CDD" id="cd03046">
    <property type="entry name" value="GST_N_GTT1_like"/>
    <property type="match status" value="1"/>
</dbReference>